<dbReference type="EMBL" id="CM056791">
    <property type="protein sequence ID" value="KAJ8725754.1"/>
    <property type="molecule type" value="Genomic_DNA"/>
</dbReference>
<evidence type="ECO:0000313" key="2">
    <source>
        <dbReference type="Proteomes" id="UP001231649"/>
    </source>
</evidence>
<name>A0ACC2QZ75_9NEOP</name>
<comment type="caution">
    <text evidence="1">The sequence shown here is derived from an EMBL/GenBank/DDBJ whole genome shotgun (WGS) entry which is preliminary data.</text>
</comment>
<accession>A0ACC2QZ75</accession>
<proteinExistence type="predicted"/>
<sequence>MDCKQEEEEKTVLDIRLQNILNTLSKCKIDFTNENEECKKLREANLKLEVELKEVREMEKSHRYHLLTSREMIGNLQETVSQLVYLKRDVKKLKELISLKDTNIADIEKDKENTLQKQNETVMKLRSAFEKQIEELKGDSKREIQQMQNECDAQVAQFTCVIEELRAKMREMEVDHRDKINVVVLEYEEKVQREAARARQLQEELARETARTDLNIDAYRRRLEELEEKLKQSQFKQFLQSSYSSQYENHVERPYSAHRETYTDYHTMDSEPVQDVSSKFPLPPTQNKAPKSTNSLQVIYYDKNDRTPKTKSSEKKGLFTITKKRKLYNDKDFQDF</sequence>
<dbReference type="Proteomes" id="UP001231649">
    <property type="component" value="Chromosome 15"/>
</dbReference>
<protein>
    <submittedName>
        <fullName evidence="1">Uncharacterized protein</fullName>
    </submittedName>
</protein>
<evidence type="ECO:0000313" key="1">
    <source>
        <dbReference type="EMBL" id="KAJ8725754.1"/>
    </source>
</evidence>
<reference evidence="1" key="1">
    <citation type="submission" date="2023-03" db="EMBL/GenBank/DDBJ databases">
        <title>Chromosome-level genomes of two armyworms, Mythimna separata and Mythimna loreyi, provide insights into the biosynthesis and reception of sex pheromones.</title>
        <authorList>
            <person name="Zhao H."/>
        </authorList>
    </citation>
    <scope>NUCLEOTIDE SEQUENCE</scope>
    <source>
        <strain evidence="1">BeijingLab</strain>
    </source>
</reference>
<gene>
    <name evidence="1" type="ORF">PYW08_003937</name>
</gene>
<organism evidence="1 2">
    <name type="scientific">Mythimna loreyi</name>
    <dbReference type="NCBI Taxonomy" id="667449"/>
    <lineage>
        <taxon>Eukaryota</taxon>
        <taxon>Metazoa</taxon>
        <taxon>Ecdysozoa</taxon>
        <taxon>Arthropoda</taxon>
        <taxon>Hexapoda</taxon>
        <taxon>Insecta</taxon>
        <taxon>Pterygota</taxon>
        <taxon>Neoptera</taxon>
        <taxon>Endopterygota</taxon>
        <taxon>Lepidoptera</taxon>
        <taxon>Glossata</taxon>
        <taxon>Ditrysia</taxon>
        <taxon>Noctuoidea</taxon>
        <taxon>Noctuidae</taxon>
        <taxon>Noctuinae</taxon>
        <taxon>Hadenini</taxon>
        <taxon>Mythimna</taxon>
    </lineage>
</organism>
<keyword evidence="2" id="KW-1185">Reference proteome</keyword>